<keyword evidence="8" id="KW-1185">Reference proteome</keyword>
<comment type="subcellular location">
    <subcellularLocation>
        <location evidence="1">Cell membrane</location>
        <topology evidence="1">Multi-pass membrane protein</topology>
    </subcellularLocation>
</comment>
<dbReference type="PANTHER" id="PTHR23513">
    <property type="entry name" value="INTEGRAL MEMBRANE EFFLUX PROTEIN-RELATED"/>
    <property type="match status" value="1"/>
</dbReference>
<accession>A0ABV3FMV5</accession>
<sequence>MRNNPAVARLAIIRFSGQFGDGMFQAALSGAILFNPERETDPLAIAAGFAVLLLPYSLIGPYAGALLDRWDRRAVLLVAALLRAGLIAVAAGALLAGAGETPLLLLALAVVGVSRFVMAGVSAALPRVLAQEWLVPMNSVLATAASACAGIGAAAAVAIIGLIGPGDAGAAVAVAASGTGSIVSAVIAARFRPRALGPEPGAAGAASAIHAIATGLRTGARAVWQSAQVSTAMLGIGTHRIVFGVNTLLMVLVLRQPTDQGSELGSGLIGFGVAIAATAAGMLVAAGIAPLLIPRWGRPRTVIVGLCVAALVQVTLVTPIAVAETGAAADRAHQMLLLGAFLFGLAGQTIKLTGDATMQIDIDDARRGQVFALQDTVFNIAFVLSLATAALVIPPDGRSLPLVIAGAVIYCCGIVAVLLVLRRGRTADRKPPAAVD</sequence>
<dbReference type="InterPro" id="IPR036259">
    <property type="entry name" value="MFS_trans_sf"/>
</dbReference>
<keyword evidence="5 6" id="KW-0472">Membrane</keyword>
<proteinExistence type="predicted"/>
<name>A0ABV3FMV5_9NOCA</name>
<dbReference type="Proteomes" id="UP001551695">
    <property type="component" value="Unassembled WGS sequence"/>
</dbReference>
<evidence type="ECO:0000313" key="7">
    <source>
        <dbReference type="EMBL" id="MEV0706736.1"/>
    </source>
</evidence>
<keyword evidence="4 6" id="KW-1133">Transmembrane helix</keyword>
<feature type="transmembrane region" description="Helical" evidence="6">
    <location>
        <begin position="140"/>
        <end position="163"/>
    </location>
</feature>
<protein>
    <recommendedName>
        <fullName evidence="9">MFS transporter</fullName>
    </recommendedName>
</protein>
<evidence type="ECO:0000256" key="2">
    <source>
        <dbReference type="ARBA" id="ARBA00022475"/>
    </source>
</evidence>
<feature type="transmembrane region" description="Helical" evidence="6">
    <location>
        <begin position="169"/>
        <end position="189"/>
    </location>
</feature>
<feature type="transmembrane region" description="Helical" evidence="6">
    <location>
        <begin position="399"/>
        <end position="421"/>
    </location>
</feature>
<gene>
    <name evidence="7" type="ORF">AB0I48_04145</name>
</gene>
<dbReference type="PANTHER" id="PTHR23513:SF17">
    <property type="entry name" value="MEMBRANE PROTEIN"/>
    <property type="match status" value="1"/>
</dbReference>
<evidence type="ECO:0000256" key="6">
    <source>
        <dbReference type="SAM" id="Phobius"/>
    </source>
</evidence>
<feature type="transmembrane region" description="Helical" evidence="6">
    <location>
        <begin position="43"/>
        <end position="67"/>
    </location>
</feature>
<feature type="transmembrane region" description="Helical" evidence="6">
    <location>
        <begin position="231"/>
        <end position="254"/>
    </location>
</feature>
<keyword evidence="3 6" id="KW-0812">Transmembrane</keyword>
<feature type="transmembrane region" description="Helical" evidence="6">
    <location>
        <begin position="74"/>
        <end position="97"/>
    </location>
</feature>
<feature type="transmembrane region" description="Helical" evidence="6">
    <location>
        <begin position="301"/>
        <end position="322"/>
    </location>
</feature>
<dbReference type="SUPFAM" id="SSF103473">
    <property type="entry name" value="MFS general substrate transporter"/>
    <property type="match status" value="1"/>
</dbReference>
<feature type="transmembrane region" description="Helical" evidence="6">
    <location>
        <begin position="266"/>
        <end position="289"/>
    </location>
</feature>
<feature type="transmembrane region" description="Helical" evidence="6">
    <location>
        <begin position="334"/>
        <end position="350"/>
    </location>
</feature>
<evidence type="ECO:0000256" key="1">
    <source>
        <dbReference type="ARBA" id="ARBA00004651"/>
    </source>
</evidence>
<organism evidence="7 8">
    <name type="scientific">Nocardia aurea</name>
    <dbReference type="NCBI Taxonomy" id="2144174"/>
    <lineage>
        <taxon>Bacteria</taxon>
        <taxon>Bacillati</taxon>
        <taxon>Actinomycetota</taxon>
        <taxon>Actinomycetes</taxon>
        <taxon>Mycobacteriales</taxon>
        <taxon>Nocardiaceae</taxon>
        <taxon>Nocardia</taxon>
    </lineage>
</organism>
<reference evidence="7 8" key="1">
    <citation type="submission" date="2024-06" db="EMBL/GenBank/DDBJ databases">
        <title>The Natural Products Discovery Center: Release of the First 8490 Sequenced Strains for Exploring Actinobacteria Biosynthetic Diversity.</title>
        <authorList>
            <person name="Kalkreuter E."/>
            <person name="Kautsar S.A."/>
            <person name="Yang D."/>
            <person name="Bader C.D."/>
            <person name="Teijaro C.N."/>
            <person name="Fluegel L."/>
            <person name="Davis C.M."/>
            <person name="Simpson J.R."/>
            <person name="Lauterbach L."/>
            <person name="Steele A.D."/>
            <person name="Gui C."/>
            <person name="Meng S."/>
            <person name="Li G."/>
            <person name="Viehrig K."/>
            <person name="Ye F."/>
            <person name="Su P."/>
            <person name="Kiefer A.F."/>
            <person name="Nichols A."/>
            <person name="Cepeda A.J."/>
            <person name="Yan W."/>
            <person name="Fan B."/>
            <person name="Jiang Y."/>
            <person name="Adhikari A."/>
            <person name="Zheng C.-J."/>
            <person name="Schuster L."/>
            <person name="Cowan T.M."/>
            <person name="Smanski M.J."/>
            <person name="Chevrette M.G."/>
            <person name="De Carvalho L.P.S."/>
            <person name="Shen B."/>
        </authorList>
    </citation>
    <scope>NUCLEOTIDE SEQUENCE [LARGE SCALE GENOMIC DNA]</scope>
    <source>
        <strain evidence="7 8">NPDC050403</strain>
    </source>
</reference>
<evidence type="ECO:0000313" key="8">
    <source>
        <dbReference type="Proteomes" id="UP001551695"/>
    </source>
</evidence>
<comment type="caution">
    <text evidence="7">The sequence shown here is derived from an EMBL/GenBank/DDBJ whole genome shotgun (WGS) entry which is preliminary data.</text>
</comment>
<evidence type="ECO:0000256" key="5">
    <source>
        <dbReference type="ARBA" id="ARBA00023136"/>
    </source>
</evidence>
<evidence type="ECO:0000256" key="3">
    <source>
        <dbReference type="ARBA" id="ARBA00022692"/>
    </source>
</evidence>
<dbReference type="EMBL" id="JBFAKC010000002">
    <property type="protein sequence ID" value="MEV0706736.1"/>
    <property type="molecule type" value="Genomic_DNA"/>
</dbReference>
<feature type="transmembrane region" description="Helical" evidence="6">
    <location>
        <begin position="103"/>
        <end position="128"/>
    </location>
</feature>
<keyword evidence="2" id="KW-1003">Cell membrane</keyword>
<dbReference type="Gene3D" id="1.20.1250.20">
    <property type="entry name" value="MFS general substrate transporter like domains"/>
    <property type="match status" value="1"/>
</dbReference>
<evidence type="ECO:0000256" key="4">
    <source>
        <dbReference type="ARBA" id="ARBA00022989"/>
    </source>
</evidence>
<evidence type="ECO:0008006" key="9">
    <source>
        <dbReference type="Google" id="ProtNLM"/>
    </source>
</evidence>
<feature type="transmembrane region" description="Helical" evidence="6">
    <location>
        <begin position="371"/>
        <end position="393"/>
    </location>
</feature>